<gene>
    <name evidence="1" type="ORF">Patl1_26601</name>
</gene>
<dbReference type="EMBL" id="CM047903">
    <property type="protein sequence ID" value="KAJ0093477.1"/>
    <property type="molecule type" value="Genomic_DNA"/>
</dbReference>
<organism evidence="1 2">
    <name type="scientific">Pistacia atlantica</name>
    <dbReference type="NCBI Taxonomy" id="434234"/>
    <lineage>
        <taxon>Eukaryota</taxon>
        <taxon>Viridiplantae</taxon>
        <taxon>Streptophyta</taxon>
        <taxon>Embryophyta</taxon>
        <taxon>Tracheophyta</taxon>
        <taxon>Spermatophyta</taxon>
        <taxon>Magnoliopsida</taxon>
        <taxon>eudicotyledons</taxon>
        <taxon>Gunneridae</taxon>
        <taxon>Pentapetalae</taxon>
        <taxon>rosids</taxon>
        <taxon>malvids</taxon>
        <taxon>Sapindales</taxon>
        <taxon>Anacardiaceae</taxon>
        <taxon>Pistacia</taxon>
    </lineage>
</organism>
<keyword evidence="2" id="KW-1185">Reference proteome</keyword>
<evidence type="ECO:0000313" key="1">
    <source>
        <dbReference type="EMBL" id="KAJ0093477.1"/>
    </source>
</evidence>
<reference evidence="2" key="1">
    <citation type="journal article" date="2023" name="G3 (Bethesda)">
        <title>Genome assembly and association tests identify interacting loci associated with vigor, precocity, and sex in interspecific pistachio rootstocks.</title>
        <authorList>
            <person name="Palmer W."/>
            <person name="Jacygrad E."/>
            <person name="Sagayaradj S."/>
            <person name="Cavanaugh K."/>
            <person name="Han R."/>
            <person name="Bertier L."/>
            <person name="Beede B."/>
            <person name="Kafkas S."/>
            <person name="Golino D."/>
            <person name="Preece J."/>
            <person name="Michelmore R."/>
        </authorList>
    </citation>
    <scope>NUCLEOTIDE SEQUENCE [LARGE SCALE GENOMIC DNA]</scope>
</reference>
<name>A0ACC1B3J0_9ROSI</name>
<dbReference type="Proteomes" id="UP001164250">
    <property type="component" value="Chromosome 7"/>
</dbReference>
<proteinExistence type="predicted"/>
<sequence>MEQPHKEHRARQAGSSARKKKGKLDKKKQENKQNPKVLNCICFYSICESKEIAVAGVEKEQRRLHIPTIDHSYALDGGCLFGWWQVGKSLVIKLLIKHYTKHTVLEVADLALLLIDGSYRFEMERVIVEEDCLKTKYKSQNINHILYTGNLHQHQQHLPMEYKTVKLREGLYNDNFNTEDCSKFRSYENIKKWKEEEIYESIRICFVMGDCSKAARGNQGSESNFEDDEDNDVYGGFEDLDCFHEMMSEEEIDNKQGAKFHRRQPKEVGLIDKMKEEIELRKQMNISKLNDLDEVALVEIEGFRIGTFVRLETHDVPFEMVEYFDPFHPILVGGIGLGEENIGYMQARLKRHR</sequence>
<comment type="caution">
    <text evidence="1">The sequence shown here is derived from an EMBL/GenBank/DDBJ whole genome shotgun (WGS) entry which is preliminary data.</text>
</comment>
<evidence type="ECO:0000313" key="2">
    <source>
        <dbReference type="Proteomes" id="UP001164250"/>
    </source>
</evidence>
<protein>
    <submittedName>
        <fullName evidence="1">Uncharacterized protein</fullName>
    </submittedName>
</protein>
<accession>A0ACC1B3J0</accession>